<dbReference type="Proteomes" id="UP000507470">
    <property type="component" value="Unassembled WGS sequence"/>
</dbReference>
<feature type="region of interest" description="Disordered" evidence="1">
    <location>
        <begin position="1"/>
        <end position="33"/>
    </location>
</feature>
<feature type="region of interest" description="Disordered" evidence="1">
    <location>
        <begin position="178"/>
        <end position="200"/>
    </location>
</feature>
<protein>
    <submittedName>
        <fullName evidence="2">Uncharacterized protein</fullName>
    </submittedName>
</protein>
<sequence>MAAAVLQRNPSISFDTLPGGRKTRKHSFDYKQSEADPYSRRQSIKYHFPIPLLDETEVNETVVSEDEIRKSVYGLPLSQMSFVAVESAVWRPTVASCRRSVLWSRERKLYEAQSRQRMEEFKEKPYMQHQYPELKRHYPGTWRLATKQEINDIVVRLTKNPAPTSASVMGRRRIQSAPPNLPILHTRSGMTKRPTTSNTI</sequence>
<dbReference type="EMBL" id="CACVKT020005598">
    <property type="protein sequence ID" value="CAC5395926.1"/>
    <property type="molecule type" value="Genomic_DNA"/>
</dbReference>
<evidence type="ECO:0000313" key="3">
    <source>
        <dbReference type="Proteomes" id="UP000507470"/>
    </source>
</evidence>
<dbReference type="AlphaFoldDB" id="A0A6J8CK28"/>
<accession>A0A6J8CK28</accession>
<keyword evidence="3" id="KW-1185">Reference proteome</keyword>
<gene>
    <name evidence="2" type="ORF">MCOR_30544</name>
</gene>
<evidence type="ECO:0000256" key="1">
    <source>
        <dbReference type="SAM" id="MobiDB-lite"/>
    </source>
</evidence>
<dbReference type="OrthoDB" id="6066196at2759"/>
<reference evidence="2 3" key="1">
    <citation type="submission" date="2020-06" db="EMBL/GenBank/DDBJ databases">
        <authorList>
            <person name="Li R."/>
            <person name="Bekaert M."/>
        </authorList>
    </citation>
    <scope>NUCLEOTIDE SEQUENCE [LARGE SCALE GENOMIC DNA]</scope>
    <source>
        <strain evidence="3">wild</strain>
    </source>
</reference>
<organism evidence="2 3">
    <name type="scientific">Mytilus coruscus</name>
    <name type="common">Sea mussel</name>
    <dbReference type="NCBI Taxonomy" id="42192"/>
    <lineage>
        <taxon>Eukaryota</taxon>
        <taxon>Metazoa</taxon>
        <taxon>Spiralia</taxon>
        <taxon>Lophotrochozoa</taxon>
        <taxon>Mollusca</taxon>
        <taxon>Bivalvia</taxon>
        <taxon>Autobranchia</taxon>
        <taxon>Pteriomorphia</taxon>
        <taxon>Mytilida</taxon>
        <taxon>Mytiloidea</taxon>
        <taxon>Mytilidae</taxon>
        <taxon>Mytilinae</taxon>
        <taxon>Mytilus</taxon>
    </lineage>
</organism>
<proteinExistence type="predicted"/>
<evidence type="ECO:0000313" key="2">
    <source>
        <dbReference type="EMBL" id="CAC5395926.1"/>
    </source>
</evidence>
<name>A0A6J8CK28_MYTCO</name>